<keyword evidence="1" id="KW-0732">Signal</keyword>
<dbReference type="AlphaFoldDB" id="A0AAV2QTH6"/>
<sequence length="264" mass="29910">MALSPGALVLYMAPIFLSIATTPTMAKVELINNGFEGVVVAISPTINESQAMEMNLLEAIKQAMKDGSQTLFESTQQRVFFRKVDILIPYSWNITQFETAVSYGYREGHIRVENSNPIYQDQPYTQQVKLECGAPGEFIHLTPDYLSDEDQVKAWGNRGKNIATEWAKFRWGIFDELGYANDPVYPLFYQVHSIVEGVSSSTYEPNFCANKHVKGKTIDRTTLNIPCKYGHYGKPDANCRFQPDLEDNQEVESSILNYLPLRNN</sequence>
<evidence type="ECO:0000313" key="4">
    <source>
        <dbReference type="Proteomes" id="UP001497623"/>
    </source>
</evidence>
<name>A0AAV2QTH6_MEGNR</name>
<accession>A0AAV2QTH6</accession>
<dbReference type="Pfam" id="PF08434">
    <property type="entry name" value="CLCA"/>
    <property type="match status" value="1"/>
</dbReference>
<dbReference type="InterPro" id="IPR013642">
    <property type="entry name" value="CLCA_N"/>
</dbReference>
<evidence type="ECO:0000256" key="1">
    <source>
        <dbReference type="SAM" id="SignalP"/>
    </source>
</evidence>
<evidence type="ECO:0000313" key="3">
    <source>
        <dbReference type="EMBL" id="CAL4096200.1"/>
    </source>
</evidence>
<evidence type="ECO:0000259" key="2">
    <source>
        <dbReference type="Pfam" id="PF08434"/>
    </source>
</evidence>
<gene>
    <name evidence="3" type="ORF">MNOR_LOCUS15618</name>
</gene>
<proteinExistence type="predicted"/>
<protein>
    <recommendedName>
        <fullName evidence="2">Calcium-activated chloride channel N-terminal domain-containing protein</fullName>
    </recommendedName>
</protein>
<feature type="signal peptide" evidence="1">
    <location>
        <begin position="1"/>
        <end position="26"/>
    </location>
</feature>
<comment type="caution">
    <text evidence="3">The sequence shown here is derived from an EMBL/GenBank/DDBJ whole genome shotgun (WGS) entry which is preliminary data.</text>
</comment>
<dbReference type="EMBL" id="CAXKWB010009849">
    <property type="protein sequence ID" value="CAL4096200.1"/>
    <property type="molecule type" value="Genomic_DNA"/>
</dbReference>
<reference evidence="3 4" key="1">
    <citation type="submission" date="2024-05" db="EMBL/GenBank/DDBJ databases">
        <authorList>
            <person name="Wallberg A."/>
        </authorList>
    </citation>
    <scope>NUCLEOTIDE SEQUENCE [LARGE SCALE GENOMIC DNA]</scope>
</reference>
<feature type="domain" description="Calcium-activated chloride channel N-terminal" evidence="2">
    <location>
        <begin position="28"/>
        <end position="256"/>
    </location>
</feature>
<organism evidence="3 4">
    <name type="scientific">Meganyctiphanes norvegica</name>
    <name type="common">Northern krill</name>
    <name type="synonym">Thysanopoda norvegica</name>
    <dbReference type="NCBI Taxonomy" id="48144"/>
    <lineage>
        <taxon>Eukaryota</taxon>
        <taxon>Metazoa</taxon>
        <taxon>Ecdysozoa</taxon>
        <taxon>Arthropoda</taxon>
        <taxon>Crustacea</taxon>
        <taxon>Multicrustacea</taxon>
        <taxon>Malacostraca</taxon>
        <taxon>Eumalacostraca</taxon>
        <taxon>Eucarida</taxon>
        <taxon>Euphausiacea</taxon>
        <taxon>Euphausiidae</taxon>
        <taxon>Meganyctiphanes</taxon>
    </lineage>
</organism>
<keyword evidence="4" id="KW-1185">Reference proteome</keyword>
<feature type="non-terminal residue" evidence="3">
    <location>
        <position position="264"/>
    </location>
</feature>
<feature type="chain" id="PRO_5043371230" description="Calcium-activated chloride channel N-terminal domain-containing protein" evidence="1">
    <location>
        <begin position="27"/>
        <end position="264"/>
    </location>
</feature>
<dbReference type="Proteomes" id="UP001497623">
    <property type="component" value="Unassembled WGS sequence"/>
</dbReference>